<reference evidence="1 2" key="1">
    <citation type="journal article" date="2021" name="ISME J.">
        <title>Genomic evolution of the class Acidithiobacillia: deep-branching Proteobacteria living in extreme acidic conditions.</title>
        <authorList>
            <person name="Moya-Beltran A."/>
            <person name="Beard S."/>
            <person name="Rojas-Villalobos C."/>
            <person name="Issotta F."/>
            <person name="Gallardo Y."/>
            <person name="Ulloa R."/>
            <person name="Giaveno A."/>
            <person name="Degli Esposti M."/>
            <person name="Johnson D.B."/>
            <person name="Quatrini R."/>
        </authorList>
    </citation>
    <scope>NUCLEOTIDE SEQUENCE [LARGE SCALE GENOMIC DNA]</scope>
    <source>
        <strain evidence="1 2">GG1-14</strain>
    </source>
</reference>
<name>A0ACD5HGQ9_9PROT</name>
<proteinExistence type="predicted"/>
<sequence length="216" mass="23924">MESEKKWYAALSWLDRYRQQYPASANSDLLRARALAATGSIHDAEKYFSRLLSGPLAAQGYQGLGLIAAGQNKKDRAIRNFARAARRAPTNADMLNDLGYAYLQDHQLESARAALFRAGELAPDDARIWSNIALYYLLRNETYQAQEVIGSHQLDWHTQQMIHAEASRLMGQSPARAGGPAPAQAENNPTPFPNQPLTQIFSEDPAQPTNSSRNAP</sequence>
<organism evidence="1 2">
    <name type="scientific">Acidithiobacillus montserratensis</name>
    <dbReference type="NCBI Taxonomy" id="2729135"/>
    <lineage>
        <taxon>Bacteria</taxon>
        <taxon>Pseudomonadati</taxon>
        <taxon>Pseudomonadota</taxon>
        <taxon>Acidithiobacillia</taxon>
        <taxon>Acidithiobacillales</taxon>
        <taxon>Acidithiobacillaceae</taxon>
        <taxon>Acidithiobacillus</taxon>
    </lineage>
</organism>
<accession>A0ACD5HGQ9</accession>
<evidence type="ECO:0000313" key="1">
    <source>
        <dbReference type="EMBL" id="XRI74035.1"/>
    </source>
</evidence>
<dbReference type="Proteomes" id="UP001195965">
    <property type="component" value="Chromosome"/>
</dbReference>
<dbReference type="EMBL" id="CP127526">
    <property type="protein sequence ID" value="XRI74035.1"/>
    <property type="molecule type" value="Genomic_DNA"/>
</dbReference>
<protein>
    <submittedName>
        <fullName evidence="1">Tetratricopeptide repeat protein</fullName>
    </submittedName>
</protein>
<evidence type="ECO:0000313" key="2">
    <source>
        <dbReference type="Proteomes" id="UP001195965"/>
    </source>
</evidence>
<gene>
    <name evidence="1" type="ORF">HHS34_002260</name>
</gene>
<keyword evidence="2" id="KW-1185">Reference proteome</keyword>